<dbReference type="Proteomes" id="UP000001312">
    <property type="component" value="Unassembled WGS sequence"/>
</dbReference>
<accession>A7EKV1</accession>
<keyword evidence="3" id="KW-1185">Reference proteome</keyword>
<dbReference type="InParanoid" id="A7EKV1"/>
<feature type="compositionally biased region" description="Basic and acidic residues" evidence="1">
    <location>
        <begin position="90"/>
        <end position="103"/>
    </location>
</feature>
<dbReference type="AlphaFoldDB" id="A7EKV1"/>
<dbReference type="HOGENOM" id="CLU_2265340_0_0_1"/>
<evidence type="ECO:0000313" key="3">
    <source>
        <dbReference type="Proteomes" id="UP000001312"/>
    </source>
</evidence>
<sequence>MGRTEAYTMWWPLSRIGPEYKTQQTVAPKISDQACLRRGNELHETLGGAAQHEPDNSWTACYRNWHKKKNNSRGLRMKDLEGLDGTSRPVDTRLEADQHIPLF</sequence>
<dbReference type="EMBL" id="CH476627">
    <property type="protein sequence ID" value="EDO03467.1"/>
    <property type="molecule type" value="Genomic_DNA"/>
</dbReference>
<feature type="region of interest" description="Disordered" evidence="1">
    <location>
        <begin position="76"/>
        <end position="103"/>
    </location>
</feature>
<dbReference type="RefSeq" id="XP_001593026.1">
    <property type="nucleotide sequence ID" value="XM_001592976.1"/>
</dbReference>
<evidence type="ECO:0000256" key="1">
    <source>
        <dbReference type="SAM" id="MobiDB-lite"/>
    </source>
</evidence>
<reference evidence="3" key="1">
    <citation type="journal article" date="2011" name="PLoS Genet.">
        <title>Genomic analysis of the necrotrophic fungal pathogens Sclerotinia sclerotiorum and Botrytis cinerea.</title>
        <authorList>
            <person name="Amselem J."/>
            <person name="Cuomo C.A."/>
            <person name="van Kan J.A."/>
            <person name="Viaud M."/>
            <person name="Benito E.P."/>
            <person name="Couloux A."/>
            <person name="Coutinho P.M."/>
            <person name="de Vries R.P."/>
            <person name="Dyer P.S."/>
            <person name="Fillinger S."/>
            <person name="Fournier E."/>
            <person name="Gout L."/>
            <person name="Hahn M."/>
            <person name="Kohn L."/>
            <person name="Lapalu N."/>
            <person name="Plummer K.M."/>
            <person name="Pradier J.M."/>
            <person name="Quevillon E."/>
            <person name="Sharon A."/>
            <person name="Simon A."/>
            <person name="ten Have A."/>
            <person name="Tudzynski B."/>
            <person name="Tudzynski P."/>
            <person name="Wincker P."/>
            <person name="Andrew M."/>
            <person name="Anthouard V."/>
            <person name="Beever R.E."/>
            <person name="Beffa R."/>
            <person name="Benoit I."/>
            <person name="Bouzid O."/>
            <person name="Brault B."/>
            <person name="Chen Z."/>
            <person name="Choquer M."/>
            <person name="Collemare J."/>
            <person name="Cotton P."/>
            <person name="Danchin E.G."/>
            <person name="Da Silva C."/>
            <person name="Gautier A."/>
            <person name="Giraud C."/>
            <person name="Giraud T."/>
            <person name="Gonzalez C."/>
            <person name="Grossetete S."/>
            <person name="Guldener U."/>
            <person name="Henrissat B."/>
            <person name="Howlett B.J."/>
            <person name="Kodira C."/>
            <person name="Kretschmer M."/>
            <person name="Lappartient A."/>
            <person name="Leroch M."/>
            <person name="Levis C."/>
            <person name="Mauceli E."/>
            <person name="Neuveglise C."/>
            <person name="Oeser B."/>
            <person name="Pearson M."/>
            <person name="Poulain J."/>
            <person name="Poussereau N."/>
            <person name="Quesneville H."/>
            <person name="Rascle C."/>
            <person name="Schumacher J."/>
            <person name="Segurens B."/>
            <person name="Sexton A."/>
            <person name="Silva E."/>
            <person name="Sirven C."/>
            <person name="Soanes D.M."/>
            <person name="Talbot N.J."/>
            <person name="Templeton M."/>
            <person name="Yandava C."/>
            <person name="Yarden O."/>
            <person name="Zeng Q."/>
            <person name="Rollins J.A."/>
            <person name="Lebrun M.H."/>
            <person name="Dickman M."/>
        </authorList>
    </citation>
    <scope>NUCLEOTIDE SEQUENCE [LARGE SCALE GENOMIC DNA]</scope>
    <source>
        <strain evidence="3">ATCC 18683 / 1980 / Ss-1</strain>
    </source>
</reference>
<dbReference type="GeneID" id="5488873"/>
<organism evidence="2 3">
    <name type="scientific">Sclerotinia sclerotiorum (strain ATCC 18683 / 1980 / Ss-1)</name>
    <name type="common">White mold</name>
    <name type="synonym">Whetzelinia sclerotiorum</name>
    <dbReference type="NCBI Taxonomy" id="665079"/>
    <lineage>
        <taxon>Eukaryota</taxon>
        <taxon>Fungi</taxon>
        <taxon>Dikarya</taxon>
        <taxon>Ascomycota</taxon>
        <taxon>Pezizomycotina</taxon>
        <taxon>Leotiomycetes</taxon>
        <taxon>Helotiales</taxon>
        <taxon>Sclerotiniaceae</taxon>
        <taxon>Sclerotinia</taxon>
    </lineage>
</organism>
<evidence type="ECO:0000313" key="2">
    <source>
        <dbReference type="EMBL" id="EDO03467.1"/>
    </source>
</evidence>
<name>A7EKV1_SCLS1</name>
<gene>
    <name evidence="2" type="ORF">SS1G_05948</name>
</gene>
<proteinExistence type="predicted"/>
<protein>
    <submittedName>
        <fullName evidence="2">Uncharacterized protein</fullName>
    </submittedName>
</protein>
<dbReference type="KEGG" id="ssl:SS1G_05948"/>